<evidence type="ECO:0000313" key="3">
    <source>
        <dbReference type="EnsemblPlants" id="AET5Gv20140400.1"/>
    </source>
</evidence>
<protein>
    <recommendedName>
        <fullName evidence="2">Knottins-like domain-containing protein</fullName>
    </recommendedName>
</protein>
<keyword evidence="4" id="KW-1185">Reference proteome</keyword>
<dbReference type="InterPro" id="IPR036574">
    <property type="entry name" value="Scorpion_toxin-like_sf"/>
</dbReference>
<dbReference type="SUPFAM" id="SSF57095">
    <property type="entry name" value="Scorpion toxin-like"/>
    <property type="match status" value="1"/>
</dbReference>
<dbReference type="AlphaFoldDB" id="A0A453JP03"/>
<dbReference type="EnsemblPlants" id="AET5Gv20140400.1">
    <property type="protein sequence ID" value="AET5Gv20140400.1"/>
    <property type="gene ID" value="AET5Gv20140400"/>
</dbReference>
<dbReference type="InterPro" id="IPR003614">
    <property type="entry name" value="Knottins"/>
</dbReference>
<name>A0A453JP03_AEGTS</name>
<reference evidence="4" key="1">
    <citation type="journal article" date="2014" name="Science">
        <title>Ancient hybridizations among the ancestral genomes of bread wheat.</title>
        <authorList>
            <consortium name="International Wheat Genome Sequencing Consortium,"/>
            <person name="Marcussen T."/>
            <person name="Sandve S.R."/>
            <person name="Heier L."/>
            <person name="Spannagl M."/>
            <person name="Pfeifer M."/>
            <person name="Jakobsen K.S."/>
            <person name="Wulff B.B."/>
            <person name="Steuernagel B."/>
            <person name="Mayer K.F."/>
            <person name="Olsen O.A."/>
        </authorList>
    </citation>
    <scope>NUCLEOTIDE SEQUENCE [LARGE SCALE GENOMIC DNA]</scope>
    <source>
        <strain evidence="4">cv. AL8/78</strain>
    </source>
</reference>
<feature type="signal peptide" evidence="1">
    <location>
        <begin position="1"/>
        <end position="44"/>
    </location>
</feature>
<keyword evidence="1" id="KW-0732">Signal</keyword>
<proteinExistence type="predicted"/>
<dbReference type="Gene3D" id="3.30.30.10">
    <property type="entry name" value="Knottin, scorpion toxin-like"/>
    <property type="match status" value="1"/>
</dbReference>
<sequence length="96" mass="10580">PLTYLDLHRLSSPPASYMEALKVKMPDLCLLLLMALLLLPGSEGNTCATVSRTYITLLCVRDTCVKHCHSKGYTGGKCVITSLEPRMLVCFCMKPC</sequence>
<feature type="domain" description="Knottins-like" evidence="2">
    <location>
        <begin position="46"/>
        <end position="96"/>
    </location>
</feature>
<dbReference type="Proteomes" id="UP000015105">
    <property type="component" value="Chromosome 5D"/>
</dbReference>
<evidence type="ECO:0000256" key="1">
    <source>
        <dbReference type="SAM" id="SignalP"/>
    </source>
</evidence>
<evidence type="ECO:0000313" key="4">
    <source>
        <dbReference type="Proteomes" id="UP000015105"/>
    </source>
</evidence>
<reference evidence="3" key="5">
    <citation type="journal article" date="2021" name="G3 (Bethesda)">
        <title>Aegilops tauschii genome assembly Aet v5.0 features greater sequence contiguity and improved annotation.</title>
        <authorList>
            <person name="Wang L."/>
            <person name="Zhu T."/>
            <person name="Rodriguez J.C."/>
            <person name="Deal K.R."/>
            <person name="Dubcovsky J."/>
            <person name="McGuire P.E."/>
            <person name="Lux T."/>
            <person name="Spannagl M."/>
            <person name="Mayer K.F.X."/>
            <person name="Baldrich P."/>
            <person name="Meyers B.C."/>
            <person name="Huo N."/>
            <person name="Gu Y.Q."/>
            <person name="Zhou H."/>
            <person name="Devos K.M."/>
            <person name="Bennetzen J.L."/>
            <person name="Unver T."/>
            <person name="Budak H."/>
            <person name="Gulick P.J."/>
            <person name="Galiba G."/>
            <person name="Kalapos B."/>
            <person name="Nelson D.R."/>
            <person name="Li P."/>
            <person name="You F.M."/>
            <person name="Luo M.C."/>
            <person name="Dvorak J."/>
        </authorList>
    </citation>
    <scope>NUCLEOTIDE SEQUENCE [LARGE SCALE GENOMIC DNA]</scope>
    <source>
        <strain evidence="3">cv. AL8/78</strain>
    </source>
</reference>
<feature type="chain" id="PRO_5019224199" description="Knottins-like domain-containing protein" evidence="1">
    <location>
        <begin position="45"/>
        <end position="96"/>
    </location>
</feature>
<dbReference type="Pfam" id="PF00304">
    <property type="entry name" value="Gamma-thionin"/>
    <property type="match status" value="1"/>
</dbReference>
<reference evidence="3" key="4">
    <citation type="submission" date="2019-03" db="UniProtKB">
        <authorList>
            <consortium name="EnsemblPlants"/>
        </authorList>
    </citation>
    <scope>IDENTIFICATION</scope>
</reference>
<reference evidence="4" key="2">
    <citation type="journal article" date="2017" name="Nat. Plants">
        <title>The Aegilops tauschii genome reveals multiple impacts of transposons.</title>
        <authorList>
            <person name="Zhao G."/>
            <person name="Zou C."/>
            <person name="Li K."/>
            <person name="Wang K."/>
            <person name="Li T."/>
            <person name="Gao L."/>
            <person name="Zhang X."/>
            <person name="Wang H."/>
            <person name="Yang Z."/>
            <person name="Liu X."/>
            <person name="Jiang W."/>
            <person name="Mao L."/>
            <person name="Kong X."/>
            <person name="Jiao Y."/>
            <person name="Jia J."/>
        </authorList>
    </citation>
    <scope>NUCLEOTIDE SEQUENCE [LARGE SCALE GENOMIC DNA]</scope>
    <source>
        <strain evidence="4">cv. AL8/78</strain>
    </source>
</reference>
<evidence type="ECO:0000259" key="2">
    <source>
        <dbReference type="Pfam" id="PF00304"/>
    </source>
</evidence>
<accession>A0A453JP03</accession>
<dbReference type="Gramene" id="AET5Gv20140400.1">
    <property type="protein sequence ID" value="AET5Gv20140400.1"/>
    <property type="gene ID" value="AET5Gv20140400"/>
</dbReference>
<organism evidence="3 4">
    <name type="scientific">Aegilops tauschii subsp. strangulata</name>
    <name type="common">Goatgrass</name>
    <dbReference type="NCBI Taxonomy" id="200361"/>
    <lineage>
        <taxon>Eukaryota</taxon>
        <taxon>Viridiplantae</taxon>
        <taxon>Streptophyta</taxon>
        <taxon>Embryophyta</taxon>
        <taxon>Tracheophyta</taxon>
        <taxon>Spermatophyta</taxon>
        <taxon>Magnoliopsida</taxon>
        <taxon>Liliopsida</taxon>
        <taxon>Poales</taxon>
        <taxon>Poaceae</taxon>
        <taxon>BOP clade</taxon>
        <taxon>Pooideae</taxon>
        <taxon>Triticodae</taxon>
        <taxon>Triticeae</taxon>
        <taxon>Triticinae</taxon>
        <taxon>Aegilops</taxon>
    </lineage>
</organism>
<reference evidence="3" key="3">
    <citation type="journal article" date="2017" name="Nature">
        <title>Genome sequence of the progenitor of the wheat D genome Aegilops tauschii.</title>
        <authorList>
            <person name="Luo M.C."/>
            <person name="Gu Y.Q."/>
            <person name="Puiu D."/>
            <person name="Wang H."/>
            <person name="Twardziok S.O."/>
            <person name="Deal K.R."/>
            <person name="Huo N."/>
            <person name="Zhu T."/>
            <person name="Wang L."/>
            <person name="Wang Y."/>
            <person name="McGuire P.E."/>
            <person name="Liu S."/>
            <person name="Long H."/>
            <person name="Ramasamy R.K."/>
            <person name="Rodriguez J.C."/>
            <person name="Van S.L."/>
            <person name="Yuan L."/>
            <person name="Wang Z."/>
            <person name="Xia Z."/>
            <person name="Xiao L."/>
            <person name="Anderson O.D."/>
            <person name="Ouyang S."/>
            <person name="Liang Y."/>
            <person name="Zimin A.V."/>
            <person name="Pertea G."/>
            <person name="Qi P."/>
            <person name="Bennetzen J.L."/>
            <person name="Dai X."/>
            <person name="Dawson M.W."/>
            <person name="Muller H.G."/>
            <person name="Kugler K."/>
            <person name="Rivarola-Duarte L."/>
            <person name="Spannagl M."/>
            <person name="Mayer K.F.X."/>
            <person name="Lu F.H."/>
            <person name="Bevan M.W."/>
            <person name="Leroy P."/>
            <person name="Li P."/>
            <person name="You F.M."/>
            <person name="Sun Q."/>
            <person name="Liu Z."/>
            <person name="Lyons E."/>
            <person name="Wicker T."/>
            <person name="Salzberg S.L."/>
            <person name="Devos K.M."/>
            <person name="Dvorak J."/>
        </authorList>
    </citation>
    <scope>NUCLEOTIDE SEQUENCE [LARGE SCALE GENOMIC DNA]</scope>
    <source>
        <strain evidence="3">cv. AL8/78</strain>
    </source>
</reference>